<feature type="region of interest" description="Disordered" evidence="1">
    <location>
        <begin position="32"/>
        <end position="80"/>
    </location>
</feature>
<evidence type="ECO:0000313" key="3">
    <source>
        <dbReference type="EMBL" id="SJZ96917.1"/>
    </source>
</evidence>
<keyword evidence="4" id="KW-1185">Reference proteome</keyword>
<sequence>MMRVFKQNFGKGLLVSLMVMLLTCTAFVSCKNDDDEGSSNSVTVTDTSTVTNKDGSVTTTEVRSDGSLLQQQSNKMKMEK</sequence>
<dbReference type="EMBL" id="FUXC01000011">
    <property type="protein sequence ID" value="SJZ96917.1"/>
    <property type="molecule type" value="Genomic_DNA"/>
</dbReference>
<feature type="signal peptide" evidence="2">
    <location>
        <begin position="1"/>
        <end position="28"/>
    </location>
</feature>
<dbReference type="RefSeq" id="WP_078931523.1">
    <property type="nucleotide sequence ID" value="NZ_FUXC01000011.1"/>
</dbReference>
<organism evidence="3 4">
    <name type="scientific">Treponema berlinense</name>
    <dbReference type="NCBI Taxonomy" id="225004"/>
    <lineage>
        <taxon>Bacteria</taxon>
        <taxon>Pseudomonadati</taxon>
        <taxon>Spirochaetota</taxon>
        <taxon>Spirochaetia</taxon>
        <taxon>Spirochaetales</taxon>
        <taxon>Treponemataceae</taxon>
        <taxon>Treponema</taxon>
    </lineage>
</organism>
<dbReference type="Proteomes" id="UP000190395">
    <property type="component" value="Unassembled WGS sequence"/>
</dbReference>
<dbReference type="GeneID" id="303368020"/>
<proteinExistence type="predicted"/>
<evidence type="ECO:0000313" key="4">
    <source>
        <dbReference type="Proteomes" id="UP000190395"/>
    </source>
</evidence>
<evidence type="ECO:0008006" key="5">
    <source>
        <dbReference type="Google" id="ProtNLM"/>
    </source>
</evidence>
<protein>
    <recommendedName>
        <fullName evidence="5">Lipoprotein</fullName>
    </recommendedName>
</protein>
<evidence type="ECO:0000256" key="1">
    <source>
        <dbReference type="SAM" id="MobiDB-lite"/>
    </source>
</evidence>
<keyword evidence="2" id="KW-0732">Signal</keyword>
<dbReference type="AlphaFoldDB" id="A0A1T4Q059"/>
<gene>
    <name evidence="3" type="ORF">SAMN02745152_01792</name>
</gene>
<feature type="compositionally biased region" description="Low complexity" evidence="1">
    <location>
        <begin position="38"/>
        <end position="52"/>
    </location>
</feature>
<feature type="chain" id="PRO_5013182410" description="Lipoprotein" evidence="2">
    <location>
        <begin position="29"/>
        <end position="80"/>
    </location>
</feature>
<reference evidence="3 4" key="1">
    <citation type="submission" date="2017-02" db="EMBL/GenBank/DDBJ databases">
        <authorList>
            <person name="Peterson S.W."/>
        </authorList>
    </citation>
    <scope>NUCLEOTIDE SEQUENCE [LARGE SCALE GENOMIC DNA]</scope>
    <source>
        <strain evidence="3 4">ATCC BAA-909</strain>
    </source>
</reference>
<feature type="compositionally biased region" description="Polar residues" evidence="1">
    <location>
        <begin position="53"/>
        <end position="80"/>
    </location>
</feature>
<name>A0A1T4Q059_9SPIR</name>
<evidence type="ECO:0000256" key="2">
    <source>
        <dbReference type="SAM" id="SignalP"/>
    </source>
</evidence>
<dbReference type="PROSITE" id="PS51257">
    <property type="entry name" value="PROKAR_LIPOPROTEIN"/>
    <property type="match status" value="1"/>
</dbReference>
<accession>A0A1T4Q059</accession>
<dbReference type="STRING" id="225004.SAMN02745152_01792"/>